<reference evidence="2 3" key="1">
    <citation type="submission" date="2023-07" db="EMBL/GenBank/DDBJ databases">
        <title>Protaetiibacter sp. nov WY-16 isolated from soil.</title>
        <authorList>
            <person name="Liu B."/>
            <person name="Wan Y."/>
        </authorList>
    </citation>
    <scope>NUCLEOTIDE SEQUENCE [LARGE SCALE GENOMIC DNA]</scope>
    <source>
        <strain evidence="2 3">WY-16</strain>
    </source>
</reference>
<name>A0ABT9BR75_9MICO</name>
<organism evidence="2 3">
    <name type="scientific">Antiquaquibacter soli</name>
    <dbReference type="NCBI Taxonomy" id="3064523"/>
    <lineage>
        <taxon>Bacteria</taxon>
        <taxon>Bacillati</taxon>
        <taxon>Actinomycetota</taxon>
        <taxon>Actinomycetes</taxon>
        <taxon>Micrococcales</taxon>
        <taxon>Microbacteriaceae</taxon>
        <taxon>Antiquaquibacter</taxon>
    </lineage>
</organism>
<evidence type="ECO:0000313" key="3">
    <source>
        <dbReference type="Proteomes" id="UP001241072"/>
    </source>
</evidence>
<comment type="caution">
    <text evidence="2">The sequence shown here is derived from an EMBL/GenBank/DDBJ whole genome shotgun (WGS) entry which is preliminary data.</text>
</comment>
<protein>
    <submittedName>
        <fullName evidence="2">Uncharacterized protein</fullName>
    </submittedName>
</protein>
<gene>
    <name evidence="2" type="ORF">Q5716_14885</name>
</gene>
<dbReference type="RefSeq" id="WP_305003942.1">
    <property type="nucleotide sequence ID" value="NZ_JAUQUB010000006.1"/>
</dbReference>
<sequence>MADALEINDSLNLKATAVRFENPIAAGEYSLSDGLSLQDFEDWFGGLYGTEAQAVGLIVPVPYEQPTSDEASRGGDQVPDLLVPAEAPSVIPTDAETFTAPAAVGGEVEDIFDTDLPATETATSQALPSPYSDEGSGASPSSASYVPSGPPVGLSWAPSYMELRVERVSGRQYFYQFANWRGGTSPALLPQDFRCSAGGVCFVVKWGMEFQIDTFNYNFSSNVRPFCLPGQNESGFLAANESFTWGVSTGSTNVASATTAYIDNWEIEDACHKNSFGVGLRYPQNIPVNSNGFRQVLISINAPVGTQSSGHIVGSVTLNDDMRCQADPLILPTYCMGYDLQVPPAPWESARSTLAGWRNWYASPNKCWTSASWGMTAPAYVLPYDSDGCF</sequence>
<feature type="region of interest" description="Disordered" evidence="1">
    <location>
        <begin position="122"/>
        <end position="145"/>
    </location>
</feature>
<keyword evidence="3" id="KW-1185">Reference proteome</keyword>
<proteinExistence type="predicted"/>
<dbReference type="Proteomes" id="UP001241072">
    <property type="component" value="Unassembled WGS sequence"/>
</dbReference>
<accession>A0ABT9BR75</accession>
<evidence type="ECO:0000256" key="1">
    <source>
        <dbReference type="SAM" id="MobiDB-lite"/>
    </source>
</evidence>
<evidence type="ECO:0000313" key="2">
    <source>
        <dbReference type="EMBL" id="MDO7883516.1"/>
    </source>
</evidence>
<dbReference type="EMBL" id="JAUQUB010000006">
    <property type="protein sequence ID" value="MDO7883516.1"/>
    <property type="molecule type" value="Genomic_DNA"/>
</dbReference>